<reference evidence="5" key="1">
    <citation type="submission" date="2023-01" db="EMBL/GenBank/DDBJ databases">
        <authorList>
            <person name="Piombo E."/>
        </authorList>
    </citation>
    <scope>NUCLEOTIDE SEQUENCE</scope>
</reference>
<protein>
    <recommendedName>
        <fullName evidence="3">Carboxylic ester hydrolase</fullName>
        <ecNumber evidence="3">3.1.1.-</ecNumber>
    </recommendedName>
</protein>
<feature type="domain" description="Carboxylesterase type B" evidence="4">
    <location>
        <begin position="283"/>
        <end position="462"/>
    </location>
</feature>
<dbReference type="Proteomes" id="UP001160390">
    <property type="component" value="Unassembled WGS sequence"/>
</dbReference>
<evidence type="ECO:0000259" key="4">
    <source>
        <dbReference type="Pfam" id="PF00135"/>
    </source>
</evidence>
<keyword evidence="2 3" id="KW-0378">Hydrolase</keyword>
<keyword evidence="6" id="KW-1185">Reference proteome</keyword>
<feature type="domain" description="Carboxylesterase type B" evidence="4">
    <location>
        <begin position="11"/>
        <end position="209"/>
    </location>
</feature>
<name>A0AA35M8M3_9HYPO</name>
<evidence type="ECO:0000256" key="2">
    <source>
        <dbReference type="ARBA" id="ARBA00022801"/>
    </source>
</evidence>
<comment type="caution">
    <text evidence="5">The sequence shown here is derived from an EMBL/GenBank/DDBJ whole genome shotgun (WGS) entry which is preliminary data.</text>
</comment>
<dbReference type="InterPro" id="IPR029058">
    <property type="entry name" value="AB_hydrolase_fold"/>
</dbReference>
<dbReference type="InterPro" id="IPR019826">
    <property type="entry name" value="Carboxylesterase_B_AS"/>
</dbReference>
<dbReference type="Gene3D" id="3.40.50.1820">
    <property type="entry name" value="alpha/beta hydrolase"/>
    <property type="match status" value="1"/>
</dbReference>
<dbReference type="AlphaFoldDB" id="A0AA35M8M3"/>
<dbReference type="PANTHER" id="PTHR43142:SF11">
    <property type="entry name" value="CARBOXYLIC ESTER HYDROLASE"/>
    <property type="match status" value="1"/>
</dbReference>
<dbReference type="EMBL" id="CABFNP030001210">
    <property type="protein sequence ID" value="CAI6092458.1"/>
    <property type="molecule type" value="Genomic_DNA"/>
</dbReference>
<evidence type="ECO:0000313" key="5">
    <source>
        <dbReference type="EMBL" id="CAI6092458.1"/>
    </source>
</evidence>
<accession>A0AA35M8M3</accession>
<dbReference type="InterPro" id="IPR002018">
    <property type="entry name" value="CarbesteraseB"/>
</dbReference>
<dbReference type="SUPFAM" id="SSF53474">
    <property type="entry name" value="alpha/beta-Hydrolases"/>
    <property type="match status" value="1"/>
</dbReference>
<proteinExistence type="inferred from homology"/>
<dbReference type="PANTHER" id="PTHR43142">
    <property type="entry name" value="CARBOXYLIC ESTER HYDROLASE"/>
    <property type="match status" value="1"/>
</dbReference>
<evidence type="ECO:0000256" key="3">
    <source>
        <dbReference type="RuleBase" id="RU361235"/>
    </source>
</evidence>
<gene>
    <name evidence="5" type="ORF">CCHLO57077_00017667</name>
</gene>
<dbReference type="Pfam" id="PF00135">
    <property type="entry name" value="COesterase"/>
    <property type="match status" value="2"/>
</dbReference>
<dbReference type="EC" id="3.1.1.-" evidence="3"/>
<evidence type="ECO:0000313" key="6">
    <source>
        <dbReference type="Proteomes" id="UP001160390"/>
    </source>
</evidence>
<dbReference type="PROSITE" id="PS00122">
    <property type="entry name" value="CARBOXYLESTERASE_B_1"/>
    <property type="match status" value="1"/>
</dbReference>
<organism evidence="5 6">
    <name type="scientific">Clonostachys chloroleuca</name>
    <dbReference type="NCBI Taxonomy" id="1926264"/>
    <lineage>
        <taxon>Eukaryota</taxon>
        <taxon>Fungi</taxon>
        <taxon>Dikarya</taxon>
        <taxon>Ascomycota</taxon>
        <taxon>Pezizomycotina</taxon>
        <taxon>Sordariomycetes</taxon>
        <taxon>Hypocreomycetidae</taxon>
        <taxon>Hypocreales</taxon>
        <taxon>Bionectriaceae</taxon>
        <taxon>Clonostachys</taxon>
    </lineage>
</organism>
<dbReference type="GO" id="GO:0016787">
    <property type="term" value="F:hydrolase activity"/>
    <property type="evidence" value="ECO:0007669"/>
    <property type="project" value="UniProtKB-KW"/>
</dbReference>
<comment type="similarity">
    <text evidence="1 3">Belongs to the type-B carboxylesterase/lipase family.</text>
</comment>
<sequence>MTEEFKHPTIGYIRGLAKDCLLQFLGVKYALLQDRFAEPELLGEPSFSQSNMLNADENPSPQALSDPLACEAEYSVFQQSLPHQTFDISDRDCLHLTITIPREAKDLPVFIFIHGGRFTIGSDAWPQYDQTKLVRQGVEMGMPFIRVATRVGVPGFLTSAELRTAGYKPNNGIRDQRAALIWVQKFISGFGGDPNKVTLAGQSAGAGSCGNATLGVERILILSVDAHVWFLLCDTASATTSGRKFYNIAVNALGLNKLSAEVRSKAVVEGDGKPLYEKIPSGLPLLPVVDDKVVLEAPDYSTFNLSGTFYPRLLIGDCRLDGHILLNKDARERQRFRESLVKSLGPVSAREVEETYETTPDMTFETAAKHMAEFMTDIGFYTPAVTIAKIWPVPSYLYHFNEPNTWNGPWKGEATHCLDIVYLFQNLNHELTQEQQSLEKGWAGVVIKFIHVAEPFPSSGSESDGVAFGPVEDIPKKIHQLNDRLGLDTLNRAMQIFMQST</sequence>
<evidence type="ECO:0000256" key="1">
    <source>
        <dbReference type="ARBA" id="ARBA00005964"/>
    </source>
</evidence>